<dbReference type="PRINTS" id="PR00033">
    <property type="entry name" value="HTHASNC"/>
</dbReference>
<dbReference type="HOGENOM" id="CLU_091233_5_4_2"/>
<evidence type="ECO:0000256" key="3">
    <source>
        <dbReference type="ARBA" id="ARBA00023163"/>
    </source>
</evidence>
<dbReference type="InterPro" id="IPR050684">
    <property type="entry name" value="HTH-Siroheme_Decarb"/>
</dbReference>
<gene>
    <name evidence="5" type="ordered locus">Metig_0109</name>
</gene>
<dbReference type="InterPro" id="IPR036388">
    <property type="entry name" value="WH-like_DNA-bd_sf"/>
</dbReference>
<accession>F6BEK9</accession>
<dbReference type="SUPFAM" id="SSF46785">
    <property type="entry name" value="Winged helix' DNA-binding domain"/>
    <property type="match status" value="1"/>
</dbReference>
<dbReference type="SMART" id="SM00344">
    <property type="entry name" value="HTH_ASNC"/>
    <property type="match status" value="1"/>
</dbReference>
<keyword evidence="1" id="KW-0805">Transcription regulation</keyword>
<dbReference type="CDD" id="cd00090">
    <property type="entry name" value="HTH_ARSR"/>
    <property type="match status" value="1"/>
</dbReference>
<dbReference type="Gene3D" id="3.30.70.920">
    <property type="match status" value="1"/>
</dbReference>
<dbReference type="PROSITE" id="PS00519">
    <property type="entry name" value="HTH_ASNC_1"/>
    <property type="match status" value="1"/>
</dbReference>
<dbReference type="InterPro" id="IPR019888">
    <property type="entry name" value="Tscrpt_reg_AsnC-like"/>
</dbReference>
<keyword evidence="3" id="KW-0804">Transcription</keyword>
<name>F6BEK9_METIK</name>
<dbReference type="InterPro" id="IPR019887">
    <property type="entry name" value="Tscrpt_reg_AsnC/Lrp_C"/>
</dbReference>
<dbReference type="PANTHER" id="PTHR43413">
    <property type="entry name" value="TRANSCRIPTIONAL REGULATOR, ASNC FAMILY"/>
    <property type="match status" value="1"/>
</dbReference>
<proteinExistence type="predicted"/>
<dbReference type="PROSITE" id="PS50956">
    <property type="entry name" value="HTH_ASNC_2"/>
    <property type="match status" value="1"/>
</dbReference>
<keyword evidence="2" id="KW-0238">DNA-binding</keyword>
<dbReference type="STRING" id="880724.Metig_0109"/>
<evidence type="ECO:0000256" key="2">
    <source>
        <dbReference type="ARBA" id="ARBA00023125"/>
    </source>
</evidence>
<reference evidence="5 6" key="1">
    <citation type="submission" date="2011-05" db="EMBL/GenBank/DDBJ databases">
        <title>Complete sequence of Methanotorris igneus Kol 5.</title>
        <authorList>
            <consortium name="US DOE Joint Genome Institute"/>
            <person name="Lucas S."/>
            <person name="Han J."/>
            <person name="Lapidus A."/>
            <person name="Cheng J.-F."/>
            <person name="Goodwin L."/>
            <person name="Pitluck S."/>
            <person name="Peters L."/>
            <person name="Mikhailova N."/>
            <person name="Chertkov O."/>
            <person name="Han C."/>
            <person name="Tapia R."/>
            <person name="Land M."/>
            <person name="Hauser L."/>
            <person name="Kyrpides N."/>
            <person name="Ivanova N."/>
            <person name="Pagani I."/>
            <person name="Sieprawska-Lupa M."/>
            <person name="Whitman W."/>
            <person name="Woyke T."/>
        </authorList>
    </citation>
    <scope>NUCLEOTIDE SEQUENCE [LARGE SCALE GENOMIC DNA]</scope>
    <source>
        <strain evidence="6">DSM 5666 / JCM 11834 / Kol 5</strain>
    </source>
</reference>
<sequence length="141" mass="16009">MLDAKDMKILEILMKDGRKPFTEIAKELNTSESSIRKRVRKMEKEGIIKGYIAVIDPSKIGYNVVALTGFDTDPQNFLMVAKKLCEFEEVKKVYTSTGDHMIMAEIWAKDGQELTNIIFNKIGKIEGIKKVCPAIILEQLK</sequence>
<dbReference type="PANTHER" id="PTHR43413:SF7">
    <property type="entry name" value="HTH-TYPE TRANSCRIPTIONAL REGULATOR PTR2"/>
    <property type="match status" value="1"/>
</dbReference>
<dbReference type="InterPro" id="IPR019885">
    <property type="entry name" value="Tscrpt_reg_HTH_AsnC-type_CS"/>
</dbReference>
<organism evidence="6">
    <name type="scientific">Methanotorris igneus (strain DSM 5666 / JCM 11834 / Kol 5)</name>
    <dbReference type="NCBI Taxonomy" id="880724"/>
    <lineage>
        <taxon>Archaea</taxon>
        <taxon>Methanobacteriati</taxon>
        <taxon>Methanobacteriota</taxon>
        <taxon>Methanomada group</taxon>
        <taxon>Methanococci</taxon>
        <taxon>Methanococcales</taxon>
        <taxon>Methanocaldococcaceae</taxon>
        <taxon>Methanotorris</taxon>
    </lineage>
</organism>
<dbReference type="InterPro" id="IPR000485">
    <property type="entry name" value="AsnC-type_HTH_dom"/>
</dbReference>
<dbReference type="Pfam" id="PF01037">
    <property type="entry name" value="AsnC_trans_reg"/>
    <property type="match status" value="1"/>
</dbReference>
<evidence type="ECO:0000259" key="4">
    <source>
        <dbReference type="PROSITE" id="PS50956"/>
    </source>
</evidence>
<dbReference type="Proteomes" id="UP000009227">
    <property type="component" value="Chromosome"/>
</dbReference>
<dbReference type="KEGG" id="mig:Metig_0109"/>
<dbReference type="InterPro" id="IPR011008">
    <property type="entry name" value="Dimeric_a/b-barrel"/>
</dbReference>
<evidence type="ECO:0000256" key="1">
    <source>
        <dbReference type="ARBA" id="ARBA00023015"/>
    </source>
</evidence>
<dbReference type="Pfam" id="PF13412">
    <property type="entry name" value="HTH_24"/>
    <property type="match status" value="1"/>
</dbReference>
<evidence type="ECO:0000313" key="6">
    <source>
        <dbReference type="Proteomes" id="UP000009227"/>
    </source>
</evidence>
<feature type="domain" description="HTH asnC-type" evidence="4">
    <location>
        <begin position="2"/>
        <end position="63"/>
    </location>
</feature>
<dbReference type="InterPro" id="IPR011991">
    <property type="entry name" value="ArsR-like_HTH"/>
</dbReference>
<dbReference type="GO" id="GO:0043565">
    <property type="term" value="F:sequence-specific DNA binding"/>
    <property type="evidence" value="ECO:0007669"/>
    <property type="project" value="InterPro"/>
</dbReference>
<dbReference type="InterPro" id="IPR036390">
    <property type="entry name" value="WH_DNA-bd_sf"/>
</dbReference>
<protein>
    <submittedName>
        <fullName evidence="5">Transcriptional regulator, AsnC family</fullName>
    </submittedName>
</protein>
<keyword evidence="6" id="KW-1185">Reference proteome</keyword>
<dbReference type="Gene3D" id="1.10.10.10">
    <property type="entry name" value="Winged helix-like DNA-binding domain superfamily/Winged helix DNA-binding domain"/>
    <property type="match status" value="1"/>
</dbReference>
<dbReference type="AlphaFoldDB" id="F6BEK9"/>
<dbReference type="EMBL" id="CP002737">
    <property type="protein sequence ID" value="AEF95670.1"/>
    <property type="molecule type" value="Genomic_DNA"/>
</dbReference>
<evidence type="ECO:0000313" key="5">
    <source>
        <dbReference type="EMBL" id="AEF95670.1"/>
    </source>
</evidence>
<dbReference type="SUPFAM" id="SSF54909">
    <property type="entry name" value="Dimeric alpha+beta barrel"/>
    <property type="match status" value="1"/>
</dbReference>